<dbReference type="Pfam" id="PF10962">
    <property type="entry name" value="DUF2764"/>
    <property type="match status" value="1"/>
</dbReference>
<accession>A0ABV4BI00</accession>
<sequence>MANANRYAMLLSSLPYHGRLFGATQTPLSRIRLDQRLAQLAPADAECLRHVRRLAEWAQQDVEDSDAQVVARIERSLGHIGHAGVRDLVIRRLELRTLVAALRRRHRGEPAPRDRHWGYGRWVGWIGRHWNEPEFGLARAFSWLPEAKRLLERGASADLERLLASVAWNQLEQASDGHHFDFAAVAIYALRWDMIASWTSYDGEGAIERFDELIAAASRPMPIGDLGPF</sequence>
<protein>
    <submittedName>
        <fullName evidence="1">DUF2764 family protein</fullName>
    </submittedName>
</protein>
<comment type="caution">
    <text evidence="1">The sequence shown here is derived from an EMBL/GenBank/DDBJ whole genome shotgun (WGS) entry which is preliminary data.</text>
</comment>
<dbReference type="RefSeq" id="WP_369668532.1">
    <property type="nucleotide sequence ID" value="NZ_JBDKXB010000045.1"/>
</dbReference>
<gene>
    <name evidence="1" type="ORF">ABC977_17260</name>
</gene>
<keyword evidence="2" id="KW-1185">Reference proteome</keyword>
<evidence type="ECO:0000313" key="1">
    <source>
        <dbReference type="EMBL" id="MEY6434151.1"/>
    </source>
</evidence>
<name>A0ABV4BI00_9GAMM</name>
<dbReference type="InterPro" id="IPR024492">
    <property type="entry name" value="DUF2764"/>
</dbReference>
<proteinExistence type="predicted"/>
<organism evidence="1 2">
    <name type="scientific">Thioalkalicoccus limnaeus</name>
    <dbReference type="NCBI Taxonomy" id="120681"/>
    <lineage>
        <taxon>Bacteria</taxon>
        <taxon>Pseudomonadati</taxon>
        <taxon>Pseudomonadota</taxon>
        <taxon>Gammaproteobacteria</taxon>
        <taxon>Chromatiales</taxon>
        <taxon>Chromatiaceae</taxon>
        <taxon>Thioalkalicoccus</taxon>
    </lineage>
</organism>
<dbReference type="Proteomes" id="UP001564408">
    <property type="component" value="Unassembled WGS sequence"/>
</dbReference>
<evidence type="ECO:0000313" key="2">
    <source>
        <dbReference type="Proteomes" id="UP001564408"/>
    </source>
</evidence>
<dbReference type="EMBL" id="JBDKXB010000045">
    <property type="protein sequence ID" value="MEY6434151.1"/>
    <property type="molecule type" value="Genomic_DNA"/>
</dbReference>
<reference evidence="1 2" key="1">
    <citation type="submission" date="2024-05" db="EMBL/GenBank/DDBJ databases">
        <title>Genome Sequence and Characterization of the New Strain Purple Sulfur Bacterium of Genus Thioalkalicoccus.</title>
        <authorList>
            <person name="Bryantseva I.A."/>
            <person name="Kyndt J.A."/>
            <person name="Imhoff J.F."/>
        </authorList>
    </citation>
    <scope>NUCLEOTIDE SEQUENCE [LARGE SCALE GENOMIC DNA]</scope>
    <source>
        <strain evidence="1 2">Um2</strain>
    </source>
</reference>